<evidence type="ECO:0000256" key="1">
    <source>
        <dbReference type="SAM" id="MobiDB-lite"/>
    </source>
</evidence>
<dbReference type="Proteomes" id="UP000783686">
    <property type="component" value="Unassembled WGS sequence"/>
</dbReference>
<feature type="compositionally biased region" description="Polar residues" evidence="1">
    <location>
        <begin position="142"/>
        <end position="153"/>
    </location>
</feature>
<gene>
    <name evidence="2" type="ORF">BOKJ2_LOCUS13989</name>
</gene>
<feature type="region of interest" description="Disordered" evidence="1">
    <location>
        <begin position="121"/>
        <end position="153"/>
    </location>
</feature>
<dbReference type="AlphaFoldDB" id="A0A811LKK1"/>
<proteinExistence type="predicted"/>
<dbReference type="OrthoDB" id="10605675at2759"/>
<accession>A0A811LKK1</accession>
<keyword evidence="3" id="KW-1185">Reference proteome</keyword>
<dbReference type="EMBL" id="CAJFDH010000006">
    <property type="protein sequence ID" value="CAD5230145.1"/>
    <property type="molecule type" value="Genomic_DNA"/>
</dbReference>
<dbReference type="EMBL" id="CAJFCW020000006">
    <property type="protein sequence ID" value="CAG9127534.1"/>
    <property type="molecule type" value="Genomic_DNA"/>
</dbReference>
<evidence type="ECO:0000313" key="3">
    <source>
        <dbReference type="Proteomes" id="UP000614601"/>
    </source>
</evidence>
<comment type="caution">
    <text evidence="2">The sequence shown here is derived from an EMBL/GenBank/DDBJ whole genome shotgun (WGS) entry which is preliminary data.</text>
</comment>
<organism evidence="2 3">
    <name type="scientific">Bursaphelenchus okinawaensis</name>
    <dbReference type="NCBI Taxonomy" id="465554"/>
    <lineage>
        <taxon>Eukaryota</taxon>
        <taxon>Metazoa</taxon>
        <taxon>Ecdysozoa</taxon>
        <taxon>Nematoda</taxon>
        <taxon>Chromadorea</taxon>
        <taxon>Rhabditida</taxon>
        <taxon>Tylenchina</taxon>
        <taxon>Tylenchomorpha</taxon>
        <taxon>Aphelenchoidea</taxon>
        <taxon>Aphelenchoididae</taxon>
        <taxon>Bursaphelenchus</taxon>
    </lineage>
</organism>
<protein>
    <submittedName>
        <fullName evidence="2">Uncharacterized protein</fullName>
    </submittedName>
</protein>
<dbReference type="Proteomes" id="UP000614601">
    <property type="component" value="Unassembled WGS sequence"/>
</dbReference>
<reference evidence="2" key="1">
    <citation type="submission" date="2020-09" db="EMBL/GenBank/DDBJ databases">
        <authorList>
            <person name="Kikuchi T."/>
        </authorList>
    </citation>
    <scope>NUCLEOTIDE SEQUENCE</scope>
    <source>
        <strain evidence="2">SH1</strain>
    </source>
</reference>
<name>A0A811LKK1_9BILA</name>
<evidence type="ECO:0000313" key="2">
    <source>
        <dbReference type="EMBL" id="CAD5230145.1"/>
    </source>
</evidence>
<sequence>MEHNSQGDLPTEDTSLIITSDYLLETSREIQRQACDDIEMRFIVTMEQLQQGQRVKQPAQLVELTPDKPTYTAATFPNIENDLHTAKLEGFFDNDDTSGGDGARSAQMSLSDLNLHTAVGITPTNLQPRAIDPMSSGRREPSPQSFRSSPTSATRVRSPVFVFRKLSKWLGRRWGSHAAALD</sequence>